<dbReference type="Gene3D" id="3.40.630.30">
    <property type="match status" value="1"/>
</dbReference>
<keyword evidence="2" id="KW-0808">Transferase</keyword>
<dbReference type="EMBL" id="MBTG01000065">
    <property type="protein sequence ID" value="OPH47337.1"/>
    <property type="molecule type" value="Genomic_DNA"/>
</dbReference>
<gene>
    <name evidence="2" type="ORF">BC351_40330</name>
</gene>
<dbReference type="InterPro" id="IPR016181">
    <property type="entry name" value="Acyl_CoA_acyltransferase"/>
</dbReference>
<keyword evidence="3" id="KW-1185">Reference proteome</keyword>
<sequence length="196" mass="22762">MTCKGEGQLTEIQIEGSDILLRFARESDLEEYFTFIQDTEINRLTGSQREFTRDEIATCIRKISVQNNDRVDFMIVFKGINELLGEVVLNEIDSINLSANIRIGIQGTQHRGKGYGTEAMIHMLHMLRYGFNILKLHRIHLGVYTFNPRAIHVYEKIGFKREGVQRDSLYIDGKFHDMITMAILEDEFRLLHDSLH</sequence>
<feature type="domain" description="N-acetyltransferase" evidence="1">
    <location>
        <begin position="19"/>
        <end position="186"/>
    </location>
</feature>
<comment type="caution">
    <text evidence="2">The sequence shown here is derived from an EMBL/GenBank/DDBJ whole genome shotgun (WGS) entry which is preliminary data.</text>
</comment>
<proteinExistence type="predicted"/>
<dbReference type="PANTHER" id="PTHR43415:SF3">
    <property type="entry name" value="GNAT-FAMILY ACETYLTRANSFERASE"/>
    <property type="match status" value="1"/>
</dbReference>
<dbReference type="PANTHER" id="PTHR43415">
    <property type="entry name" value="SPERMIDINE N(1)-ACETYLTRANSFERASE"/>
    <property type="match status" value="1"/>
</dbReference>
<dbReference type="PROSITE" id="PS51186">
    <property type="entry name" value="GNAT"/>
    <property type="match status" value="1"/>
</dbReference>
<dbReference type="GO" id="GO:0016747">
    <property type="term" value="F:acyltransferase activity, transferring groups other than amino-acyl groups"/>
    <property type="evidence" value="ECO:0007669"/>
    <property type="project" value="InterPro"/>
</dbReference>
<dbReference type="Proteomes" id="UP000190626">
    <property type="component" value="Unassembled WGS sequence"/>
</dbReference>
<dbReference type="Pfam" id="PF13302">
    <property type="entry name" value="Acetyltransf_3"/>
    <property type="match status" value="1"/>
</dbReference>
<dbReference type="STRING" id="1469647.BC351_40330"/>
<evidence type="ECO:0000313" key="2">
    <source>
        <dbReference type="EMBL" id="OPH47337.1"/>
    </source>
</evidence>
<reference evidence="3" key="1">
    <citation type="submission" date="2016-07" db="EMBL/GenBank/DDBJ databases">
        <authorList>
            <person name="Florea S."/>
            <person name="Webb J.S."/>
            <person name="Jaromczyk J."/>
            <person name="Schardl C.L."/>
        </authorList>
    </citation>
    <scope>NUCLEOTIDE SEQUENCE [LARGE SCALE GENOMIC DNA]</scope>
    <source>
        <strain evidence="3">CY1</strain>
    </source>
</reference>
<organism evidence="2 3">
    <name type="scientific">Paenibacillus ferrarius</name>
    <dbReference type="NCBI Taxonomy" id="1469647"/>
    <lineage>
        <taxon>Bacteria</taxon>
        <taxon>Bacillati</taxon>
        <taxon>Bacillota</taxon>
        <taxon>Bacilli</taxon>
        <taxon>Bacillales</taxon>
        <taxon>Paenibacillaceae</taxon>
        <taxon>Paenibacillus</taxon>
    </lineage>
</organism>
<accession>A0A1V4H8A8</accession>
<name>A0A1V4H8A8_9BACL</name>
<dbReference type="RefSeq" id="WP_079420715.1">
    <property type="nucleotide sequence ID" value="NZ_MBTG01000065.1"/>
</dbReference>
<evidence type="ECO:0000313" key="3">
    <source>
        <dbReference type="Proteomes" id="UP000190626"/>
    </source>
</evidence>
<dbReference type="SUPFAM" id="SSF55729">
    <property type="entry name" value="Acyl-CoA N-acyltransferases (Nat)"/>
    <property type="match status" value="1"/>
</dbReference>
<evidence type="ECO:0000259" key="1">
    <source>
        <dbReference type="PROSITE" id="PS51186"/>
    </source>
</evidence>
<dbReference type="InterPro" id="IPR000182">
    <property type="entry name" value="GNAT_dom"/>
</dbReference>
<dbReference type="OrthoDB" id="9795206at2"/>
<dbReference type="AlphaFoldDB" id="A0A1V4H8A8"/>
<protein>
    <submittedName>
        <fullName evidence="2">GCN5 family acetyltransferase</fullName>
    </submittedName>
</protein>